<feature type="region of interest" description="Disordered" evidence="4">
    <location>
        <begin position="84"/>
        <end position="104"/>
    </location>
</feature>
<dbReference type="Gene3D" id="1.10.443.10">
    <property type="entry name" value="Intergrase catalytic core"/>
    <property type="match status" value="1"/>
</dbReference>
<dbReference type="PROSITE" id="PS51898">
    <property type="entry name" value="TYR_RECOMBINASE"/>
    <property type="match status" value="1"/>
</dbReference>
<dbReference type="Proteomes" id="UP000662818">
    <property type="component" value="Chromosome"/>
</dbReference>
<comment type="similarity">
    <text evidence="1">Belongs to the 'phage' integrase family.</text>
</comment>
<evidence type="ECO:0000313" key="6">
    <source>
        <dbReference type="EMBL" id="QSR27941.1"/>
    </source>
</evidence>
<evidence type="ECO:0000256" key="3">
    <source>
        <dbReference type="ARBA" id="ARBA00023172"/>
    </source>
</evidence>
<dbReference type="InterPro" id="IPR013762">
    <property type="entry name" value="Integrase-like_cat_sf"/>
</dbReference>
<reference evidence="6 7" key="1">
    <citation type="submission" date="2017-06" db="EMBL/GenBank/DDBJ databases">
        <title>Complete Genome Sequence of the Soil Carbazole-Degrading Bacterium Nocardioides aromaticivorans IC177.</title>
        <authorList>
            <person name="Vejarano F."/>
            <person name="Suzuki-Minakuchi C."/>
            <person name="Ohtsubo Y."/>
            <person name="Tsuda M."/>
            <person name="Okada K."/>
            <person name="Nojiri H."/>
        </authorList>
    </citation>
    <scope>NUCLEOTIDE SEQUENCE [LARGE SCALE GENOMIC DNA]</scope>
    <source>
        <strain evidence="6 7">IC177</strain>
    </source>
</reference>
<dbReference type="PANTHER" id="PTHR30349">
    <property type="entry name" value="PHAGE INTEGRASE-RELATED"/>
    <property type="match status" value="1"/>
</dbReference>
<dbReference type="InterPro" id="IPR002104">
    <property type="entry name" value="Integrase_catalytic"/>
</dbReference>
<feature type="domain" description="Tyr recombinase" evidence="5">
    <location>
        <begin position="166"/>
        <end position="364"/>
    </location>
</feature>
<dbReference type="RefSeq" id="WP_207006722.1">
    <property type="nucleotide sequence ID" value="NZ_CP022295.1"/>
</dbReference>
<dbReference type="InterPro" id="IPR011010">
    <property type="entry name" value="DNA_brk_join_enz"/>
</dbReference>
<accession>A0ABX7PPT4</accession>
<organism evidence="6 7">
    <name type="scientific">Nocardioides aromaticivorans</name>
    <dbReference type="NCBI Taxonomy" id="200618"/>
    <lineage>
        <taxon>Bacteria</taxon>
        <taxon>Bacillati</taxon>
        <taxon>Actinomycetota</taxon>
        <taxon>Actinomycetes</taxon>
        <taxon>Propionibacteriales</taxon>
        <taxon>Nocardioidaceae</taxon>
        <taxon>Nocardioides</taxon>
    </lineage>
</organism>
<dbReference type="SUPFAM" id="SSF56349">
    <property type="entry name" value="DNA breaking-rejoining enzymes"/>
    <property type="match status" value="1"/>
</dbReference>
<keyword evidence="7" id="KW-1185">Reference proteome</keyword>
<sequence>MTHRQFEFETLAGPYWSVIDERYDKVEAADTYLQYIAFSRRLAAGTCKRYASDLALYFTWCERTNRQWDDPEITPFQIWLRTTPGPDEPRHSRQALAGPGSPPIRSDPVVDRICMVVCEMFRHLASQGAVPLDILTRLFEVGRSHDGLLILVARRHRLKKGRKKRGAPASTPVTIVRSILQATGNLRDFLLILLMTCAGLRRGEVIGLRLSDMHLLPDSLSLGCDFKGAHVHVVPRPSTNGAVVKGGVGRIVPVPRAVTQVYGLYRRERDRVPQAASCDYVFVNLYQAPLGEPMKAHAVNELLARLSSKVGYKVKPHSLRHTFGTSAVETASIDVVAELMGHAWVSTTQVYLHPDQQRLRDAVEQSSIADLLEDGALDA</sequence>
<dbReference type="Gene3D" id="1.10.150.130">
    <property type="match status" value="1"/>
</dbReference>
<evidence type="ECO:0000259" key="5">
    <source>
        <dbReference type="PROSITE" id="PS51898"/>
    </source>
</evidence>
<evidence type="ECO:0000313" key="7">
    <source>
        <dbReference type="Proteomes" id="UP000662818"/>
    </source>
</evidence>
<protein>
    <submittedName>
        <fullName evidence="6">Recombinase XerD</fullName>
    </submittedName>
</protein>
<dbReference type="InterPro" id="IPR010998">
    <property type="entry name" value="Integrase_recombinase_N"/>
</dbReference>
<evidence type="ECO:0000256" key="4">
    <source>
        <dbReference type="SAM" id="MobiDB-lite"/>
    </source>
</evidence>
<keyword evidence="2" id="KW-0238">DNA-binding</keyword>
<dbReference type="InterPro" id="IPR050090">
    <property type="entry name" value="Tyrosine_recombinase_XerCD"/>
</dbReference>
<evidence type="ECO:0000256" key="2">
    <source>
        <dbReference type="ARBA" id="ARBA00023125"/>
    </source>
</evidence>
<dbReference type="Pfam" id="PF00589">
    <property type="entry name" value="Phage_integrase"/>
    <property type="match status" value="1"/>
</dbReference>
<proteinExistence type="inferred from homology"/>
<dbReference type="EMBL" id="CP022295">
    <property type="protein sequence ID" value="QSR27941.1"/>
    <property type="molecule type" value="Genomic_DNA"/>
</dbReference>
<dbReference type="PANTHER" id="PTHR30349:SF41">
    <property type="entry name" value="INTEGRASE_RECOMBINASE PROTEIN MJ0367-RELATED"/>
    <property type="match status" value="1"/>
</dbReference>
<evidence type="ECO:0000256" key="1">
    <source>
        <dbReference type="ARBA" id="ARBA00008857"/>
    </source>
</evidence>
<gene>
    <name evidence="6" type="ORF">CFH99_20150</name>
</gene>
<keyword evidence="3" id="KW-0233">DNA recombination</keyword>
<name>A0ABX7PPT4_9ACTN</name>